<dbReference type="Proteomes" id="UP001164581">
    <property type="component" value="Segment"/>
</dbReference>
<evidence type="ECO:0000313" key="1">
    <source>
        <dbReference type="EMBL" id="UYA99026.1"/>
    </source>
</evidence>
<evidence type="ECO:0000313" key="2">
    <source>
        <dbReference type="Proteomes" id="UP001164581"/>
    </source>
</evidence>
<accession>A0A9X9JR70</accession>
<dbReference type="EMBL" id="ON932084">
    <property type="protein sequence ID" value="UYA99026.1"/>
    <property type="molecule type" value="Genomic_DNA"/>
</dbReference>
<name>A0A9X9JR70_9CAUD</name>
<reference evidence="1 2" key="1">
    <citation type="submission" date="2022-07" db="EMBL/GenBank/DDBJ databases">
        <title>Comparative analysis of new lytic phages for the biological control of phytopathogenic Xanthomonas spp.</title>
        <authorList>
            <person name="Domingo-Calap M.L."/>
            <person name="Bernabeu-Gimeno M."/>
            <person name="Aure C.M."/>
            <person name="Marco-Noales E."/>
            <person name="Domingo-Calap P."/>
        </authorList>
    </citation>
    <scope>NUCLEOTIDE SEQUENCE [LARGE SCALE GENOMIC DNA]</scope>
</reference>
<protein>
    <submittedName>
        <fullName evidence="1">Uncharacterized protein</fullName>
    </submittedName>
</protein>
<keyword evidence="2" id="KW-1185">Reference proteome</keyword>
<organism evidence="1 2">
    <name type="scientific">Xanthomonas phage vB_Xar_IVIA-DoCa10</name>
    <dbReference type="NCBI Taxonomy" id="2975529"/>
    <lineage>
        <taxon>Viruses</taxon>
        <taxon>Duplodnaviria</taxon>
        <taxon>Heunggongvirae</taxon>
        <taxon>Uroviricota</taxon>
        <taxon>Caudoviricetes</taxon>
        <taxon>Mesyanzhinovviridae</taxon>
        <taxon>Bradleyvirinae</taxon>
        <taxon>Bosavirus</taxon>
        <taxon>Bosavirus Doca10</taxon>
    </lineage>
</organism>
<sequence>MTVRVYSSSDSGAPVLNGTTPGDLINLLTKCLVDGYGSKAGTGWTKPFTAANRAAFRQGTGSRQRYLYVDDSRTTISGAARVYGMDAMTGIDAGDGPFPTNAQVPGGLYWHVHYSGTANAGRAWTLVADEKMMYLTIHTYPDAATSNQYRETYWFGDLAGAASIDTFNTIIQGQTSTSANSSQHQPTESVGIGSAVSGLYAVRSYTGLGGSIQLGRRHDYTLSGATVWGGNGNLSYPHGPDGALMLSPVWIHEPGSTNAASQRGTMPGLWAPLQYVLNTGDTFQGAGALAGKTFLAFRQYESRFCLETSNTWGT</sequence>
<proteinExistence type="predicted"/>
<gene>
    <name evidence="1" type="ORF">IVIADoCa10_41</name>
</gene>